<proteinExistence type="predicted"/>
<keyword evidence="4 6" id="KW-1133">Transmembrane helix</keyword>
<feature type="transmembrane region" description="Helical" evidence="6">
    <location>
        <begin position="246"/>
        <end position="271"/>
    </location>
</feature>
<evidence type="ECO:0000256" key="6">
    <source>
        <dbReference type="SAM" id="Phobius"/>
    </source>
</evidence>
<keyword evidence="3 6" id="KW-0812">Transmembrane</keyword>
<dbReference type="Pfam" id="PF03631">
    <property type="entry name" value="Virul_fac_BrkB"/>
    <property type="match status" value="1"/>
</dbReference>
<dbReference type="Proteomes" id="UP001595900">
    <property type="component" value="Unassembled WGS sequence"/>
</dbReference>
<feature type="transmembrane region" description="Helical" evidence="6">
    <location>
        <begin position="29"/>
        <end position="51"/>
    </location>
</feature>
<dbReference type="InterPro" id="IPR017039">
    <property type="entry name" value="Virul_fac_BrkB"/>
</dbReference>
<dbReference type="NCBIfam" id="TIGR00765">
    <property type="entry name" value="yihY_not_rbn"/>
    <property type="match status" value="1"/>
</dbReference>
<evidence type="ECO:0000256" key="2">
    <source>
        <dbReference type="ARBA" id="ARBA00022475"/>
    </source>
</evidence>
<protein>
    <submittedName>
        <fullName evidence="7">YihY/virulence factor BrkB family protein</fullName>
    </submittedName>
</protein>
<evidence type="ECO:0000256" key="4">
    <source>
        <dbReference type="ARBA" id="ARBA00022989"/>
    </source>
</evidence>
<feature type="transmembrane region" description="Helical" evidence="6">
    <location>
        <begin position="174"/>
        <end position="198"/>
    </location>
</feature>
<dbReference type="EMBL" id="JBHSCN010000002">
    <property type="protein sequence ID" value="MFC4242102.1"/>
    <property type="molecule type" value="Genomic_DNA"/>
</dbReference>
<name>A0ABV8Q2D0_9MICO</name>
<dbReference type="PANTHER" id="PTHR30213">
    <property type="entry name" value="INNER MEMBRANE PROTEIN YHJD"/>
    <property type="match status" value="1"/>
</dbReference>
<evidence type="ECO:0000256" key="5">
    <source>
        <dbReference type="ARBA" id="ARBA00023136"/>
    </source>
</evidence>
<evidence type="ECO:0000256" key="3">
    <source>
        <dbReference type="ARBA" id="ARBA00022692"/>
    </source>
</evidence>
<keyword evidence="8" id="KW-1185">Reference proteome</keyword>
<dbReference type="PIRSF" id="PIRSF035875">
    <property type="entry name" value="RNase_BN"/>
    <property type="match status" value="1"/>
</dbReference>
<evidence type="ECO:0000313" key="8">
    <source>
        <dbReference type="Proteomes" id="UP001595900"/>
    </source>
</evidence>
<reference evidence="8" key="1">
    <citation type="journal article" date="2019" name="Int. J. Syst. Evol. Microbiol.">
        <title>The Global Catalogue of Microorganisms (GCM) 10K type strain sequencing project: providing services to taxonomists for standard genome sequencing and annotation.</title>
        <authorList>
            <consortium name="The Broad Institute Genomics Platform"/>
            <consortium name="The Broad Institute Genome Sequencing Center for Infectious Disease"/>
            <person name="Wu L."/>
            <person name="Ma J."/>
        </authorList>
    </citation>
    <scope>NUCLEOTIDE SEQUENCE [LARGE SCALE GENOMIC DNA]</scope>
    <source>
        <strain evidence="8">CGMCC 1.10363</strain>
    </source>
</reference>
<comment type="subcellular location">
    <subcellularLocation>
        <location evidence="1">Cell membrane</location>
        <topology evidence="1">Multi-pass membrane protein</topology>
    </subcellularLocation>
</comment>
<accession>A0ABV8Q2D0</accession>
<evidence type="ECO:0000256" key="1">
    <source>
        <dbReference type="ARBA" id="ARBA00004651"/>
    </source>
</evidence>
<feature type="transmembrane region" description="Helical" evidence="6">
    <location>
        <begin position="133"/>
        <end position="154"/>
    </location>
</feature>
<comment type="caution">
    <text evidence="7">The sequence shown here is derived from an EMBL/GenBank/DDBJ whole genome shotgun (WGS) entry which is preliminary data.</text>
</comment>
<keyword evidence="2" id="KW-1003">Cell membrane</keyword>
<dbReference type="RefSeq" id="WP_390226889.1">
    <property type="nucleotide sequence ID" value="NZ_JBHSCN010000002.1"/>
</dbReference>
<keyword evidence="5 6" id="KW-0472">Membrane</keyword>
<sequence length="318" mass="35343">MKPAAWRYALKRTIHVFGIERGWDIAASLTFWSVLSAFPALLAIFGLFGVLGQGQRSAQSLISLAGDVLPKQTIQPLDSTIEHFASTGGASVGTILSLICALWSASRYVTAFSGALNRLYGVQEGRRFVPRRLIQFLITLAIVGLLAIVLFVLLLSRPLLEAPHAPWALGQVGLIVWAVLRWPLLAAAAVVIIVLLYWGTPNIKQPRLRWLSVGGVTALVLMALASLGFVAYVTHFQTFHREYGSVAGLVIFLVWLWLMNLVLLLGAGYDVELERARELRSGVDASERLQLPPRDDSRIRRLQRREERLRAEAMRLMR</sequence>
<evidence type="ECO:0000313" key="7">
    <source>
        <dbReference type="EMBL" id="MFC4242102.1"/>
    </source>
</evidence>
<feature type="transmembrane region" description="Helical" evidence="6">
    <location>
        <begin position="210"/>
        <end position="234"/>
    </location>
</feature>
<organism evidence="7 8">
    <name type="scientific">Gryllotalpicola reticulitermitis</name>
    <dbReference type="NCBI Taxonomy" id="1184153"/>
    <lineage>
        <taxon>Bacteria</taxon>
        <taxon>Bacillati</taxon>
        <taxon>Actinomycetota</taxon>
        <taxon>Actinomycetes</taxon>
        <taxon>Micrococcales</taxon>
        <taxon>Microbacteriaceae</taxon>
        <taxon>Gryllotalpicola</taxon>
    </lineage>
</organism>
<dbReference type="PANTHER" id="PTHR30213:SF0">
    <property type="entry name" value="UPF0761 MEMBRANE PROTEIN YIHY"/>
    <property type="match status" value="1"/>
</dbReference>
<gene>
    <name evidence="7" type="ORF">ACFOYW_01850</name>
</gene>